<dbReference type="OrthoDB" id="10390023at2759"/>
<organism evidence="4 5">
    <name type="scientific">Prunus armeniaca</name>
    <name type="common">Apricot</name>
    <name type="synonym">Armeniaca vulgaris</name>
    <dbReference type="NCBI Taxonomy" id="36596"/>
    <lineage>
        <taxon>Eukaryota</taxon>
        <taxon>Viridiplantae</taxon>
        <taxon>Streptophyta</taxon>
        <taxon>Embryophyta</taxon>
        <taxon>Tracheophyta</taxon>
        <taxon>Spermatophyta</taxon>
        <taxon>Magnoliopsida</taxon>
        <taxon>eudicotyledons</taxon>
        <taxon>Gunneridae</taxon>
        <taxon>Pentapetalae</taxon>
        <taxon>rosids</taxon>
        <taxon>fabids</taxon>
        <taxon>Rosales</taxon>
        <taxon>Rosaceae</taxon>
        <taxon>Amygdaloideae</taxon>
        <taxon>Amygdaleae</taxon>
        <taxon>Prunus</taxon>
    </lineage>
</organism>
<feature type="domain" description="Cyclic nucleotide-binding" evidence="3">
    <location>
        <begin position="1"/>
        <end position="61"/>
    </location>
</feature>
<keyword evidence="1" id="KW-0406">Ion transport</keyword>
<proteinExistence type="predicted"/>
<dbReference type="InterPro" id="IPR014710">
    <property type="entry name" value="RmlC-like_jellyroll"/>
</dbReference>
<dbReference type="Proteomes" id="UP000507245">
    <property type="component" value="Unassembled WGS sequence"/>
</dbReference>
<dbReference type="GO" id="GO:0034220">
    <property type="term" value="P:monoatomic ion transmembrane transport"/>
    <property type="evidence" value="ECO:0007669"/>
    <property type="project" value="UniProtKB-KW"/>
</dbReference>
<evidence type="ECO:0000259" key="3">
    <source>
        <dbReference type="PROSITE" id="PS50042"/>
    </source>
</evidence>
<keyword evidence="1" id="KW-0813">Transport</keyword>
<dbReference type="Gene3D" id="2.60.120.10">
    <property type="entry name" value="Jelly Rolls"/>
    <property type="match status" value="3"/>
</dbReference>
<dbReference type="PANTHER" id="PTHR45651">
    <property type="entry name" value="CYCLIC NUCLEOTIDE-GATED ION CHANNEL 15-RELATED-RELATED"/>
    <property type="match status" value="1"/>
</dbReference>
<dbReference type="SUPFAM" id="SSF51206">
    <property type="entry name" value="cAMP-binding domain-like"/>
    <property type="match status" value="2"/>
</dbReference>
<dbReference type="EMBL" id="CAEKKB010000002">
    <property type="protein sequence ID" value="CAB4301044.1"/>
    <property type="molecule type" value="Genomic_DNA"/>
</dbReference>
<dbReference type="GO" id="GO:0016020">
    <property type="term" value="C:membrane"/>
    <property type="evidence" value="ECO:0007669"/>
    <property type="project" value="UniProtKB-SubCell"/>
</dbReference>
<evidence type="ECO:0000313" key="5">
    <source>
        <dbReference type="Proteomes" id="UP000507245"/>
    </source>
</evidence>
<dbReference type="InterPro" id="IPR018490">
    <property type="entry name" value="cNMP-bd_dom_sf"/>
</dbReference>
<keyword evidence="2" id="KW-0407">Ion channel</keyword>
<sequence>MDEGVLREISEKLKPEKYTRGQIIIKKDQTLEMILFIVDGHVSIEKANSQLQLGAGDFYGEKLPLSVLWTSSSEAKSVNESVQAIDDVQALVLYATDMESISSKSKSHFKKLCMVTILKNVEIFQQMDEQVLKEISKRLKPMSFNAKNESAMDVNGRKTVELGSFYGEELVHWVTTWVSHQTFPTRLPLSPDSALCPCHDGTVKILALKADDLKSVLSDFTLPTYSDQPPDWLTILKNVERLETMDEEVLKEICGYLELRTYEDAYIIQKDKPIEMMFFIMSGVVSVTDGSSKHYRNEGGCPNHSGDDLIEHWLKSKSTSVPAKLPTSPFSFWAIGEVEVLVLKADDLAKVQPGDQIR</sequence>
<evidence type="ECO:0000313" key="4">
    <source>
        <dbReference type="EMBL" id="CAB4301044.1"/>
    </source>
</evidence>
<evidence type="ECO:0000256" key="1">
    <source>
        <dbReference type="ARBA" id="ARBA00023286"/>
    </source>
</evidence>
<dbReference type="PROSITE" id="PS50042">
    <property type="entry name" value="CNMP_BINDING_3"/>
    <property type="match status" value="1"/>
</dbReference>
<keyword evidence="1" id="KW-1071">Ligand-gated ion channel</keyword>
<reference evidence="5" key="1">
    <citation type="journal article" date="2020" name="Genome Biol.">
        <title>Gamete binning: chromosome-level and haplotype-resolved genome assembly enabled by high-throughput single-cell sequencing of gamete genomes.</title>
        <authorList>
            <person name="Campoy J.A."/>
            <person name="Sun H."/>
            <person name="Goel M."/>
            <person name="Jiao W.-B."/>
            <person name="Folz-Donahue K."/>
            <person name="Wang N."/>
            <person name="Rubio M."/>
            <person name="Liu C."/>
            <person name="Kukat C."/>
            <person name="Ruiz D."/>
            <person name="Huettel B."/>
            <person name="Schneeberger K."/>
        </authorList>
    </citation>
    <scope>NUCLEOTIDE SEQUENCE [LARGE SCALE GENOMIC DNA]</scope>
    <source>
        <strain evidence="5">cv. Rojo Pasion</strain>
    </source>
</reference>
<dbReference type="AlphaFoldDB" id="A0A6J5WP60"/>
<accession>A0A6J5WP60</accession>
<protein>
    <recommendedName>
        <fullName evidence="3">Cyclic nucleotide-binding domain-containing protein</fullName>
    </recommendedName>
</protein>
<evidence type="ECO:0000256" key="2">
    <source>
        <dbReference type="ARBA" id="ARBA00023303"/>
    </source>
</evidence>
<keyword evidence="5" id="KW-1185">Reference proteome</keyword>
<gene>
    <name evidence="4" type="ORF">ORAREDHAP_LOCUS16432</name>
</gene>
<dbReference type="CDD" id="cd00038">
    <property type="entry name" value="CAP_ED"/>
    <property type="match status" value="2"/>
</dbReference>
<dbReference type="PANTHER" id="PTHR45651:SF68">
    <property type="entry name" value="ION TRANSPORT DOMAIN-CONTAINING PROTEIN"/>
    <property type="match status" value="1"/>
</dbReference>
<dbReference type="InterPro" id="IPR000595">
    <property type="entry name" value="cNMP-bd_dom"/>
</dbReference>
<name>A0A6J5WP60_PRUAR</name>